<name>A0A4S3KTV8_9GAMM</name>
<dbReference type="RefSeq" id="WP_123521163.1">
    <property type="nucleotide sequence ID" value="NZ_JBHLWF010000008.1"/>
</dbReference>
<protein>
    <submittedName>
        <fullName evidence="1">Uncharacterized protein</fullName>
    </submittedName>
</protein>
<dbReference type="OrthoDB" id="107650at2"/>
<evidence type="ECO:0000313" key="2">
    <source>
        <dbReference type="Proteomes" id="UP000294599"/>
    </source>
</evidence>
<comment type="caution">
    <text evidence="1">The sequence shown here is derived from an EMBL/GenBank/DDBJ whole genome shotgun (WGS) entry which is preliminary data.</text>
</comment>
<gene>
    <name evidence="1" type="ORF">EDC25_1172</name>
</gene>
<dbReference type="AlphaFoldDB" id="A0A4S3KTV8"/>
<evidence type="ECO:0000313" key="1">
    <source>
        <dbReference type="EMBL" id="TCS95992.1"/>
    </source>
</evidence>
<sequence length="77" mass="9076">MCYSAQVEQRFQAYVRRFGADIDIHEFVRRYGACAEGERFKTARGLDLAILADPDPAWCQWHFEYSHYGNLNFPTRL</sequence>
<dbReference type="Proteomes" id="UP000294599">
    <property type="component" value="Unassembled WGS sequence"/>
</dbReference>
<dbReference type="EMBL" id="SMAF01000017">
    <property type="protein sequence ID" value="TCS95992.1"/>
    <property type="molecule type" value="Genomic_DNA"/>
</dbReference>
<proteinExistence type="predicted"/>
<reference evidence="1 2" key="1">
    <citation type="submission" date="2019-03" db="EMBL/GenBank/DDBJ databases">
        <title>Genomic Encyclopedia of Type Strains, Phase IV (KMG-IV): sequencing the most valuable type-strain genomes for metagenomic binning, comparative biology and taxonomic classification.</title>
        <authorList>
            <person name="Goeker M."/>
        </authorList>
    </citation>
    <scope>NUCLEOTIDE SEQUENCE [LARGE SCALE GENOMIC DNA]</scope>
    <source>
        <strain evidence="1 2">DSM 21944</strain>
    </source>
</reference>
<keyword evidence="2" id="KW-1185">Reference proteome</keyword>
<organism evidence="1 2">
    <name type="scientific">Pseudofulvimonas gallinarii</name>
    <dbReference type="NCBI Taxonomy" id="634155"/>
    <lineage>
        <taxon>Bacteria</taxon>
        <taxon>Pseudomonadati</taxon>
        <taxon>Pseudomonadota</taxon>
        <taxon>Gammaproteobacteria</taxon>
        <taxon>Lysobacterales</taxon>
        <taxon>Rhodanobacteraceae</taxon>
        <taxon>Pseudofulvimonas</taxon>
    </lineage>
</organism>
<accession>A0A4S3KTV8</accession>